<dbReference type="RefSeq" id="WP_045315630.1">
    <property type="nucleotide sequence ID" value="NZ_JYJG01000289.1"/>
</dbReference>
<organism evidence="2 3">
    <name type="scientific">Lentzea aerocolonigenes</name>
    <name type="common">Lechevalieria aerocolonigenes</name>
    <name type="synonym">Saccharothrix aerocolonigenes</name>
    <dbReference type="NCBI Taxonomy" id="68170"/>
    <lineage>
        <taxon>Bacteria</taxon>
        <taxon>Bacillati</taxon>
        <taxon>Actinomycetota</taxon>
        <taxon>Actinomycetes</taxon>
        <taxon>Pseudonocardiales</taxon>
        <taxon>Pseudonocardiaceae</taxon>
        <taxon>Lentzea</taxon>
    </lineage>
</organism>
<proteinExistence type="predicted"/>
<feature type="chain" id="PRO_5002441530" description="Right handed beta helix domain-containing protein" evidence="1">
    <location>
        <begin position="22"/>
        <end position="452"/>
    </location>
</feature>
<evidence type="ECO:0008006" key="4">
    <source>
        <dbReference type="Google" id="ProtNLM"/>
    </source>
</evidence>
<feature type="signal peptide" evidence="1">
    <location>
        <begin position="1"/>
        <end position="21"/>
    </location>
</feature>
<accession>A0A0F0GQ20</accession>
<dbReference type="InterPro" id="IPR039513">
    <property type="entry name" value="PL-6"/>
</dbReference>
<gene>
    <name evidence="2" type="ORF">UK23_32995</name>
</gene>
<dbReference type="InterPro" id="IPR012334">
    <property type="entry name" value="Pectin_lyas_fold"/>
</dbReference>
<dbReference type="Pfam" id="PF14592">
    <property type="entry name" value="Chondroitinas_B"/>
    <property type="match status" value="1"/>
</dbReference>
<dbReference type="SUPFAM" id="SSF51126">
    <property type="entry name" value="Pectin lyase-like"/>
    <property type="match status" value="1"/>
</dbReference>
<keyword evidence="1" id="KW-0732">Signal</keyword>
<dbReference type="Gene3D" id="2.160.20.10">
    <property type="entry name" value="Single-stranded right-handed beta-helix, Pectin lyase-like"/>
    <property type="match status" value="1"/>
</dbReference>
<reference evidence="2 3" key="1">
    <citation type="submission" date="2015-02" db="EMBL/GenBank/DDBJ databases">
        <authorList>
            <person name="Ju K.-S."/>
            <person name="Doroghazi J.R."/>
            <person name="Metcalf W."/>
        </authorList>
    </citation>
    <scope>NUCLEOTIDE SEQUENCE [LARGE SCALE GENOMIC DNA]</scope>
    <source>
        <strain evidence="2 3">NRRL B-16140</strain>
    </source>
</reference>
<dbReference type="eggNOG" id="COG3420">
    <property type="taxonomic scope" value="Bacteria"/>
</dbReference>
<evidence type="ECO:0000313" key="2">
    <source>
        <dbReference type="EMBL" id="KJK43518.1"/>
    </source>
</evidence>
<evidence type="ECO:0000256" key="1">
    <source>
        <dbReference type="SAM" id="SignalP"/>
    </source>
</evidence>
<dbReference type="AlphaFoldDB" id="A0A0F0GQ20"/>
<comment type="caution">
    <text evidence="2">The sequence shown here is derived from an EMBL/GenBank/DDBJ whole genome shotgun (WGS) entry which is preliminary data.</text>
</comment>
<dbReference type="Proteomes" id="UP000033393">
    <property type="component" value="Unassembled WGS sequence"/>
</dbReference>
<name>A0A0F0GQ20_LENAE</name>
<keyword evidence="3" id="KW-1185">Reference proteome</keyword>
<evidence type="ECO:0000313" key="3">
    <source>
        <dbReference type="Proteomes" id="UP000033393"/>
    </source>
</evidence>
<dbReference type="InterPro" id="IPR011050">
    <property type="entry name" value="Pectin_lyase_fold/virulence"/>
</dbReference>
<protein>
    <recommendedName>
        <fullName evidence="4">Right handed beta helix domain-containing protein</fullName>
    </recommendedName>
</protein>
<dbReference type="PATRIC" id="fig|68170.10.peg.8582"/>
<dbReference type="EMBL" id="JYJG01000289">
    <property type="protein sequence ID" value="KJK43518.1"/>
    <property type="molecule type" value="Genomic_DNA"/>
</dbReference>
<sequence length="452" mass="47066">MRLLVPAALLASLLVPGTASAAPCTTAASDVALAEAIKAAGACVVVEDGTYAPVTITADEVHLKARKRLGAGFTSGTVIVTGSGVTVEGFTFTGSANFRLDNTVGSRITRSLFRSSAAEFVQVHGQRGDRNRVDHNEMGPKAQLGHMIQIGKNPFTPTRTLVDRNYLHDLAPGVQGGEALRVGGFGPPGDYFHAETVFEYNLLVRLSGDAEVLSLKSSANTFRYNTVRESAGEINIRAGQANVIHGNFVFADGLKAAHGIRLSEDDHVITDNYVETMEDAFLLFAGDEKPGDPPPGVPPSGPFTGHAQVRKAVVTGNSFIASAGRGADFGGGVKPPSDLTFANNLVSAVGGLGVGNAATVTTPVYGGNLVWSPSPGVSGPGFLLADPALVRDSRALLEPTRAALRAGVRGYGKFDVLGRNRLSPPDVGAVEASSWSRPVRKPLTISDVGPFS</sequence>
<dbReference type="OrthoDB" id="3661433at2"/>